<dbReference type="SMART" id="SM00090">
    <property type="entry name" value="RIO"/>
    <property type="match status" value="1"/>
</dbReference>
<gene>
    <name evidence="15" type="ORF">D0859_02400</name>
</gene>
<dbReference type="Gene3D" id="3.30.200.20">
    <property type="entry name" value="Phosphorylase Kinase, domain 1"/>
    <property type="match status" value="1"/>
</dbReference>
<keyword evidence="9" id="KW-0067">ATP-binding</keyword>
<evidence type="ECO:0000256" key="13">
    <source>
        <dbReference type="SAM" id="MobiDB-lite"/>
    </source>
</evidence>
<keyword evidence="10" id="KW-0460">Magnesium</keyword>
<dbReference type="InterPro" id="IPR018935">
    <property type="entry name" value="RIO_kinase_CS"/>
</dbReference>
<comment type="caution">
    <text evidence="15">The sequence shown here is derived from an EMBL/GenBank/DDBJ whole genome shotgun (WGS) entry which is preliminary data.</text>
</comment>
<dbReference type="Gene3D" id="1.10.510.10">
    <property type="entry name" value="Transferase(Phosphotransferase) domain 1"/>
    <property type="match status" value="1"/>
</dbReference>
<evidence type="ECO:0000256" key="10">
    <source>
        <dbReference type="ARBA" id="ARBA00022842"/>
    </source>
</evidence>
<dbReference type="FunFam" id="3.30.200.20:FF:000052">
    <property type="entry name" value="Serine/threonine-protein kinase RIO2"/>
    <property type="match status" value="1"/>
</dbReference>
<keyword evidence="4" id="KW-0723">Serine/threonine-protein kinase</keyword>
<dbReference type="AlphaFoldDB" id="A0A3M7J775"/>
<dbReference type="GO" id="GO:0005524">
    <property type="term" value="F:ATP binding"/>
    <property type="evidence" value="ECO:0007669"/>
    <property type="project" value="UniProtKB-KW"/>
</dbReference>
<comment type="cofactor">
    <cofactor evidence="1">
        <name>Mg(2+)</name>
        <dbReference type="ChEBI" id="CHEBI:18420"/>
    </cofactor>
</comment>
<evidence type="ECO:0000256" key="8">
    <source>
        <dbReference type="ARBA" id="ARBA00022777"/>
    </source>
</evidence>
<keyword evidence="8" id="KW-0418">Kinase</keyword>
<dbReference type="SUPFAM" id="SSF56112">
    <property type="entry name" value="Protein kinase-like (PK-like)"/>
    <property type="match status" value="1"/>
</dbReference>
<dbReference type="GO" id="GO:0030688">
    <property type="term" value="C:preribosome, small subunit precursor"/>
    <property type="evidence" value="ECO:0007669"/>
    <property type="project" value="TreeGrafter"/>
</dbReference>
<evidence type="ECO:0000256" key="5">
    <source>
        <dbReference type="ARBA" id="ARBA00022679"/>
    </source>
</evidence>
<dbReference type="EC" id="2.7.11.1" evidence="3"/>
<dbReference type="InterPro" id="IPR018934">
    <property type="entry name" value="RIO_dom"/>
</dbReference>
<dbReference type="Pfam" id="PF09202">
    <property type="entry name" value="Rio2_N"/>
    <property type="match status" value="1"/>
</dbReference>
<keyword evidence="5" id="KW-0808">Transferase</keyword>
<protein>
    <recommendedName>
        <fullName evidence="3">non-specific serine/threonine protein kinase</fullName>
        <ecNumber evidence="3">2.7.11.1</ecNumber>
    </recommendedName>
</protein>
<evidence type="ECO:0000256" key="11">
    <source>
        <dbReference type="ARBA" id="ARBA00047899"/>
    </source>
</evidence>
<evidence type="ECO:0000259" key="14">
    <source>
        <dbReference type="SMART" id="SM00090"/>
    </source>
</evidence>
<dbReference type="GO" id="GO:0030490">
    <property type="term" value="P:maturation of SSU-rRNA"/>
    <property type="evidence" value="ECO:0007669"/>
    <property type="project" value="TreeGrafter"/>
</dbReference>
<dbReference type="GO" id="GO:0005829">
    <property type="term" value="C:cytosol"/>
    <property type="evidence" value="ECO:0007669"/>
    <property type="project" value="TreeGrafter"/>
</dbReference>
<dbReference type="InterPro" id="IPR036390">
    <property type="entry name" value="WH_DNA-bd_sf"/>
</dbReference>
<dbReference type="EMBL" id="QWIT01000044">
    <property type="protein sequence ID" value="RMZ33472.1"/>
    <property type="molecule type" value="Genomic_DNA"/>
</dbReference>
<dbReference type="Gene3D" id="1.10.10.10">
    <property type="entry name" value="Winged helix-like DNA-binding domain superfamily/Winged helix DNA-binding domain"/>
    <property type="match status" value="1"/>
</dbReference>
<evidence type="ECO:0000256" key="3">
    <source>
        <dbReference type="ARBA" id="ARBA00012513"/>
    </source>
</evidence>
<name>A0A3M7J775_HORWE</name>
<feature type="region of interest" description="Disordered" evidence="13">
    <location>
        <begin position="349"/>
        <end position="399"/>
    </location>
</feature>
<comment type="similarity">
    <text evidence="2">Belongs to the protein kinase superfamily. RIO-type Ser/Thr kinase family.</text>
</comment>
<dbReference type="InterPro" id="IPR015285">
    <property type="entry name" value="RIO2_wHTH_N"/>
</dbReference>
<evidence type="ECO:0000256" key="2">
    <source>
        <dbReference type="ARBA" id="ARBA00009196"/>
    </source>
</evidence>
<evidence type="ECO:0000256" key="6">
    <source>
        <dbReference type="ARBA" id="ARBA00022723"/>
    </source>
</evidence>
<evidence type="ECO:0000313" key="16">
    <source>
        <dbReference type="Proteomes" id="UP000281677"/>
    </source>
</evidence>
<dbReference type="PANTHER" id="PTHR45852:SF1">
    <property type="entry name" value="SERINE_THREONINE-PROTEIN KINASE RIO2"/>
    <property type="match status" value="1"/>
</dbReference>
<evidence type="ECO:0000313" key="15">
    <source>
        <dbReference type="EMBL" id="RMZ33472.1"/>
    </source>
</evidence>
<dbReference type="VEuPathDB" id="FungiDB:BTJ68_03479"/>
<feature type="domain" description="RIO kinase" evidence="14">
    <location>
        <begin position="81"/>
        <end position="316"/>
    </location>
</feature>
<keyword evidence="6" id="KW-0479">Metal-binding</keyword>
<dbReference type="SUPFAM" id="SSF46785">
    <property type="entry name" value="Winged helix' DNA-binding domain"/>
    <property type="match status" value="1"/>
</dbReference>
<dbReference type="InterPro" id="IPR036388">
    <property type="entry name" value="WH-like_DNA-bd_sf"/>
</dbReference>
<dbReference type="GO" id="GO:0046872">
    <property type="term" value="F:metal ion binding"/>
    <property type="evidence" value="ECO:0007669"/>
    <property type="project" value="UniProtKB-KW"/>
</dbReference>
<dbReference type="CDD" id="cd05144">
    <property type="entry name" value="RIO2_C"/>
    <property type="match status" value="1"/>
</dbReference>
<dbReference type="PROSITE" id="PS01245">
    <property type="entry name" value="RIO1"/>
    <property type="match status" value="1"/>
</dbReference>
<dbReference type="InterPro" id="IPR030484">
    <property type="entry name" value="Rio2"/>
</dbReference>
<dbReference type="InterPro" id="IPR000687">
    <property type="entry name" value="RIO_kinase"/>
</dbReference>
<dbReference type="Proteomes" id="UP000281677">
    <property type="component" value="Unassembled WGS sequence"/>
</dbReference>
<dbReference type="PANTHER" id="PTHR45852">
    <property type="entry name" value="SER/THR-PROTEIN KINASE RIO2"/>
    <property type="match status" value="1"/>
</dbReference>
<feature type="compositionally biased region" description="Acidic residues" evidence="13">
    <location>
        <begin position="362"/>
        <end position="395"/>
    </location>
</feature>
<comment type="catalytic activity">
    <reaction evidence="12">
        <text>L-seryl-[protein] + ATP = O-phospho-L-seryl-[protein] + ADP + H(+)</text>
        <dbReference type="Rhea" id="RHEA:17989"/>
        <dbReference type="Rhea" id="RHEA-COMP:9863"/>
        <dbReference type="Rhea" id="RHEA-COMP:11604"/>
        <dbReference type="ChEBI" id="CHEBI:15378"/>
        <dbReference type="ChEBI" id="CHEBI:29999"/>
        <dbReference type="ChEBI" id="CHEBI:30616"/>
        <dbReference type="ChEBI" id="CHEBI:83421"/>
        <dbReference type="ChEBI" id="CHEBI:456216"/>
        <dbReference type="EC" id="2.7.11.1"/>
    </reaction>
</comment>
<comment type="catalytic activity">
    <reaction evidence="11">
        <text>L-threonyl-[protein] + ATP = O-phospho-L-threonyl-[protein] + ADP + H(+)</text>
        <dbReference type="Rhea" id="RHEA:46608"/>
        <dbReference type="Rhea" id="RHEA-COMP:11060"/>
        <dbReference type="Rhea" id="RHEA-COMP:11605"/>
        <dbReference type="ChEBI" id="CHEBI:15378"/>
        <dbReference type="ChEBI" id="CHEBI:30013"/>
        <dbReference type="ChEBI" id="CHEBI:30616"/>
        <dbReference type="ChEBI" id="CHEBI:61977"/>
        <dbReference type="ChEBI" id="CHEBI:456216"/>
        <dbReference type="EC" id="2.7.11.1"/>
    </reaction>
</comment>
<proteinExistence type="inferred from homology"/>
<dbReference type="GO" id="GO:0004674">
    <property type="term" value="F:protein serine/threonine kinase activity"/>
    <property type="evidence" value="ECO:0007669"/>
    <property type="project" value="UniProtKB-KW"/>
</dbReference>
<keyword evidence="7" id="KW-0547">Nucleotide-binding</keyword>
<evidence type="ECO:0000256" key="7">
    <source>
        <dbReference type="ARBA" id="ARBA00022741"/>
    </source>
</evidence>
<evidence type="ECO:0000256" key="9">
    <source>
        <dbReference type="ARBA" id="ARBA00022840"/>
    </source>
</evidence>
<organism evidence="15 16">
    <name type="scientific">Hortaea werneckii</name>
    <name type="common">Black yeast</name>
    <name type="synonym">Cladosporium werneckii</name>
    <dbReference type="NCBI Taxonomy" id="91943"/>
    <lineage>
        <taxon>Eukaryota</taxon>
        <taxon>Fungi</taxon>
        <taxon>Dikarya</taxon>
        <taxon>Ascomycota</taxon>
        <taxon>Pezizomycotina</taxon>
        <taxon>Dothideomycetes</taxon>
        <taxon>Dothideomycetidae</taxon>
        <taxon>Mycosphaerellales</taxon>
        <taxon>Teratosphaeriaceae</taxon>
        <taxon>Hortaea</taxon>
    </lineage>
</organism>
<sequence length="452" mass="50675">MKLNIKDIRYLTGDDWRVLQAVEQGSKNHEIVPTPLIGQIAGPRGGIGVHKCISNLAKVGLIAKVKNAKSEQSYWHQKADKVLSDDGYRLSYGGLDYLALNTHRKANSIFSLGNQIGVGKESDIYISAGPDGRQLILKLHRLGRISFRSVKSNRDYLRKRSTGSWMYLSRLAAQKEHAFMRVLYREGFPVPEPVAWSRHTVVMEFIDAFPLRMIEKVPNPGKLYAELMDITVRLARRGLIHGDFNEFNILIKEEGPDDKIKLTPIVIDFPQTVSTNHMNAKMYFDRDVACIKRYFERRLKYTSDVPGPFFADALKGADPESKLDVEVEASGFSKKMAKDLDRYVEAIGGEQEESDVMASAEDANELGEEEGEFEEDDEDVVHETGEEDVQQDPEVDDPKLVDQLGSLSVQDEFAVKPPTRADFGLAPLDLQSDADAVAEKVKSKKKASGWAI</sequence>
<dbReference type="Pfam" id="PF01163">
    <property type="entry name" value="RIO1"/>
    <property type="match status" value="1"/>
</dbReference>
<dbReference type="OrthoDB" id="10258631at2759"/>
<dbReference type="GO" id="GO:0005634">
    <property type="term" value="C:nucleus"/>
    <property type="evidence" value="ECO:0007669"/>
    <property type="project" value="TreeGrafter"/>
</dbReference>
<reference evidence="15 16" key="1">
    <citation type="journal article" date="2018" name="BMC Genomics">
        <title>Genomic evidence for intraspecific hybridization in a clonal and extremely halotolerant yeast.</title>
        <authorList>
            <person name="Gostincar C."/>
            <person name="Stajich J.E."/>
            <person name="Zupancic J."/>
            <person name="Zalar P."/>
            <person name="Gunde-Cimerman N."/>
        </authorList>
    </citation>
    <scope>NUCLEOTIDE SEQUENCE [LARGE SCALE GENOMIC DNA]</scope>
    <source>
        <strain evidence="15 16">EXF-120</strain>
    </source>
</reference>
<evidence type="ECO:0000256" key="4">
    <source>
        <dbReference type="ARBA" id="ARBA00022527"/>
    </source>
</evidence>
<accession>A0A3M7J775</accession>
<evidence type="ECO:0000256" key="1">
    <source>
        <dbReference type="ARBA" id="ARBA00001946"/>
    </source>
</evidence>
<evidence type="ECO:0000256" key="12">
    <source>
        <dbReference type="ARBA" id="ARBA00048679"/>
    </source>
</evidence>
<dbReference type="InterPro" id="IPR011009">
    <property type="entry name" value="Kinase-like_dom_sf"/>
</dbReference>